<feature type="compositionally biased region" description="Acidic residues" evidence="1">
    <location>
        <begin position="255"/>
        <end position="264"/>
    </location>
</feature>
<dbReference type="InterPro" id="IPR053029">
    <property type="entry name" value="RNA_pol_I-specific_init_factor"/>
</dbReference>
<feature type="domain" description="Extracellular mutant protein 11 C-terminal" evidence="2">
    <location>
        <begin position="323"/>
        <end position="456"/>
    </location>
</feature>
<sequence>MASRFVAGNLNLQKRAPSPGQPIVRADRVEAQRLKVSPGKKSYSVAPPAQAVYKQLLPSTAPAPGYASNQYGDRNTSPNQQYQFEDYGLQTNGFRGVAAPGRDALDDITVDSEFDVTKSEISPGYEEEFVNNQDANSDGDGYDEDEYQRNDTAYQVTRGTLAHTLHHKQTMHNQPSNGQFTQTVLTVPQAPMITGRFDENHQAQLSRQARQIEDLQFRSGQGEPFVALRDQGPKKRNHSGDEVRGFKQNPRHDDSEDDDLESPEDVQVLQQRAGSPKGSQNTEKAASGPKPSPSRARKSRTIPHSQPPSSQYQEDQTFITSPDYKDDKLKTMKYKDLENEDMEMDPHAEAFIFPVELREPDVTFEQRLKYYVDAPEKDQSSFYVSLTNEEWEKAGDWFIEQFSNLLNEIKTNRQKKRGVAAKYEQEVKTRERLVRAHANKYDKKLDGMAGIGQQLLRDKTV</sequence>
<reference evidence="3 4" key="1">
    <citation type="journal article" date="2012" name="BMC Genomics">
        <title>Sequencing the genome of Marssonina brunnea reveals fungus-poplar co-evolution.</title>
        <authorList>
            <person name="Zhu S."/>
            <person name="Cao Y.-Z."/>
            <person name="Jiang C."/>
            <person name="Tan B.-Y."/>
            <person name="Wang Z."/>
            <person name="Feng S."/>
            <person name="Zhang L."/>
            <person name="Su X.-H."/>
            <person name="Brejova B."/>
            <person name="Vinar T."/>
            <person name="Xu M."/>
            <person name="Wang M.-X."/>
            <person name="Zhang S.-G."/>
            <person name="Huang M.-R."/>
            <person name="Wu R."/>
            <person name="Zhou Y."/>
        </authorList>
    </citation>
    <scope>NUCLEOTIDE SEQUENCE [LARGE SCALE GENOMIC DNA]</scope>
    <source>
        <strain evidence="3 4">MB_m1</strain>
    </source>
</reference>
<feature type="compositionally biased region" description="Basic and acidic residues" evidence="1">
    <location>
        <begin position="238"/>
        <end position="254"/>
    </location>
</feature>
<evidence type="ECO:0000313" key="4">
    <source>
        <dbReference type="Proteomes" id="UP000006753"/>
    </source>
</evidence>
<organism evidence="3 4">
    <name type="scientific">Marssonina brunnea f. sp. multigermtubi (strain MB_m1)</name>
    <name type="common">Marssonina leaf spot fungus</name>
    <dbReference type="NCBI Taxonomy" id="1072389"/>
    <lineage>
        <taxon>Eukaryota</taxon>
        <taxon>Fungi</taxon>
        <taxon>Dikarya</taxon>
        <taxon>Ascomycota</taxon>
        <taxon>Pezizomycotina</taxon>
        <taxon>Leotiomycetes</taxon>
        <taxon>Helotiales</taxon>
        <taxon>Drepanopezizaceae</taxon>
        <taxon>Drepanopeziza</taxon>
    </lineage>
</organism>
<feature type="region of interest" description="Disordered" evidence="1">
    <location>
        <begin position="1"/>
        <end position="22"/>
    </location>
</feature>
<dbReference type="AlphaFoldDB" id="K1Y3L0"/>
<dbReference type="GeneID" id="18757641"/>
<dbReference type="EMBL" id="JH921430">
    <property type="protein sequence ID" value="EKD19754.1"/>
    <property type="molecule type" value="Genomic_DNA"/>
</dbReference>
<dbReference type="GO" id="GO:0017025">
    <property type="term" value="F:TBP-class protein binding"/>
    <property type="evidence" value="ECO:0007669"/>
    <property type="project" value="TreeGrafter"/>
</dbReference>
<feature type="region of interest" description="Disordered" evidence="1">
    <location>
        <begin position="216"/>
        <end position="323"/>
    </location>
</feature>
<dbReference type="Proteomes" id="UP000006753">
    <property type="component" value="Unassembled WGS sequence"/>
</dbReference>
<dbReference type="PANTHER" id="PTHR28244:SF3">
    <property type="entry name" value="EXTRACELLULAR MUTANT PROTEIN 11 C-TERMINAL DOMAIN-CONTAINING PROTEIN"/>
    <property type="match status" value="1"/>
</dbReference>
<proteinExistence type="predicted"/>
<dbReference type="KEGG" id="mbe:MBM_01706"/>
<accession>K1Y3L0</accession>
<feature type="compositionally biased region" description="Polar residues" evidence="1">
    <location>
        <begin position="302"/>
        <end position="320"/>
    </location>
</feature>
<dbReference type="GO" id="GO:0001164">
    <property type="term" value="F:RNA polymerase I core promoter sequence-specific DNA binding"/>
    <property type="evidence" value="ECO:0007669"/>
    <property type="project" value="TreeGrafter"/>
</dbReference>
<dbReference type="HOGENOM" id="CLU_593225_0_0_1"/>
<dbReference type="eggNOG" id="ENOG502STPQ">
    <property type="taxonomic scope" value="Eukaryota"/>
</dbReference>
<evidence type="ECO:0000259" key="2">
    <source>
        <dbReference type="Pfam" id="PF15463"/>
    </source>
</evidence>
<keyword evidence="4" id="KW-1185">Reference proteome</keyword>
<protein>
    <recommendedName>
        <fullName evidence="2">Extracellular mutant protein 11 C-terminal domain-containing protein</fullName>
    </recommendedName>
</protein>
<gene>
    <name evidence="3" type="ORF">MBM_01706</name>
</gene>
<dbReference type="InParanoid" id="K1Y3L0"/>
<feature type="compositionally biased region" description="Polar residues" evidence="1">
    <location>
        <begin position="268"/>
        <end position="284"/>
    </location>
</feature>
<dbReference type="RefSeq" id="XP_007289595.1">
    <property type="nucleotide sequence ID" value="XM_007289533.1"/>
</dbReference>
<dbReference type="InterPro" id="IPR029178">
    <property type="entry name" value="Ecm11_C"/>
</dbReference>
<dbReference type="GO" id="GO:0042790">
    <property type="term" value="P:nucleolar large rRNA transcription by RNA polymerase I"/>
    <property type="evidence" value="ECO:0007669"/>
    <property type="project" value="TreeGrafter"/>
</dbReference>
<evidence type="ECO:0000256" key="1">
    <source>
        <dbReference type="SAM" id="MobiDB-lite"/>
    </source>
</evidence>
<dbReference type="PANTHER" id="PTHR28244">
    <property type="entry name" value="RNA POLYMERASE I-SPECIFIC TRANSCRIPTION INITIATION FACTOR RRN11"/>
    <property type="match status" value="1"/>
</dbReference>
<dbReference type="OrthoDB" id="5346740at2759"/>
<name>K1Y3L0_MARBU</name>
<dbReference type="GO" id="GO:0070860">
    <property type="term" value="C:RNA polymerase I core factor complex"/>
    <property type="evidence" value="ECO:0007669"/>
    <property type="project" value="TreeGrafter"/>
</dbReference>
<dbReference type="Pfam" id="PF15463">
    <property type="entry name" value="ECM11"/>
    <property type="match status" value="1"/>
</dbReference>
<evidence type="ECO:0000313" key="3">
    <source>
        <dbReference type="EMBL" id="EKD19754.1"/>
    </source>
</evidence>